<gene>
    <name evidence="1" type="ORF">M9H77_25338</name>
</gene>
<reference evidence="2" key="1">
    <citation type="journal article" date="2023" name="Nat. Plants">
        <title>Single-cell RNA sequencing provides a high-resolution roadmap for understanding the multicellular compartmentation of specialized metabolism.</title>
        <authorList>
            <person name="Sun S."/>
            <person name="Shen X."/>
            <person name="Li Y."/>
            <person name="Li Y."/>
            <person name="Wang S."/>
            <person name="Li R."/>
            <person name="Zhang H."/>
            <person name="Shen G."/>
            <person name="Guo B."/>
            <person name="Wei J."/>
            <person name="Xu J."/>
            <person name="St-Pierre B."/>
            <person name="Chen S."/>
            <person name="Sun C."/>
        </authorList>
    </citation>
    <scope>NUCLEOTIDE SEQUENCE [LARGE SCALE GENOMIC DNA]</scope>
</reference>
<keyword evidence="2" id="KW-1185">Reference proteome</keyword>
<dbReference type="Proteomes" id="UP001060085">
    <property type="component" value="Linkage Group LG06"/>
</dbReference>
<proteinExistence type="predicted"/>
<sequence length="291" mass="33633">MFSCPNRYGKIGIHVKFPCVVFDCLRFQVCFIDNNLMFYSTTDMQEDRNEDAVNVTDPVDSCKLENHFLVLDEKIGEIYKYCRVVQQEIKHVLADLKNPNRRRHERFDSYNDGCSTSYGFNLGDFSSGGDHHPIIDAKGEILSLILEAFKRHMYLHQLNGFQFLWKNIGGATLIEDIKTPLLEDGSRCIISHAPGTGKTYLTIVFLLTFMKVHPTCHPMIIAPLTMLRSWADEIKRWKIDIPFHNLINPDSSSEENVIASIIIQQSTEFYEGQKTRQRLQTDGEFLFLDKR</sequence>
<comment type="caution">
    <text evidence="1">The sequence shown here is derived from an EMBL/GenBank/DDBJ whole genome shotgun (WGS) entry which is preliminary data.</text>
</comment>
<evidence type="ECO:0000313" key="1">
    <source>
        <dbReference type="EMBL" id="KAI5656545.1"/>
    </source>
</evidence>
<dbReference type="EMBL" id="CM044706">
    <property type="protein sequence ID" value="KAI5656545.1"/>
    <property type="molecule type" value="Genomic_DNA"/>
</dbReference>
<protein>
    <submittedName>
        <fullName evidence="1">Uncharacterized protein</fullName>
    </submittedName>
</protein>
<evidence type="ECO:0000313" key="2">
    <source>
        <dbReference type="Proteomes" id="UP001060085"/>
    </source>
</evidence>
<accession>A0ACC0A6M8</accession>
<name>A0ACC0A6M8_CATRO</name>
<organism evidence="1 2">
    <name type="scientific">Catharanthus roseus</name>
    <name type="common">Madagascar periwinkle</name>
    <name type="synonym">Vinca rosea</name>
    <dbReference type="NCBI Taxonomy" id="4058"/>
    <lineage>
        <taxon>Eukaryota</taxon>
        <taxon>Viridiplantae</taxon>
        <taxon>Streptophyta</taxon>
        <taxon>Embryophyta</taxon>
        <taxon>Tracheophyta</taxon>
        <taxon>Spermatophyta</taxon>
        <taxon>Magnoliopsida</taxon>
        <taxon>eudicotyledons</taxon>
        <taxon>Gunneridae</taxon>
        <taxon>Pentapetalae</taxon>
        <taxon>asterids</taxon>
        <taxon>lamiids</taxon>
        <taxon>Gentianales</taxon>
        <taxon>Apocynaceae</taxon>
        <taxon>Rauvolfioideae</taxon>
        <taxon>Vinceae</taxon>
        <taxon>Catharanthinae</taxon>
        <taxon>Catharanthus</taxon>
    </lineage>
</organism>